<evidence type="ECO:0000313" key="1">
    <source>
        <dbReference type="EMBL" id="GIP53239.1"/>
    </source>
</evidence>
<accession>A0ABQ4MB75</accession>
<proteinExistence type="predicted"/>
<sequence>MIPGYKENKLLPKELETTALAVVSFFVLRNEGVRRWKTKGIREAGFVEVESEGDAWLRVRVPYISEWIVQIRKVPGRKWDGSKKCWMISADEKIVIILCSV</sequence>
<protein>
    <submittedName>
        <fullName evidence="1">Uncharacterized protein</fullName>
    </submittedName>
</protein>
<dbReference type="Proteomes" id="UP000679992">
    <property type="component" value="Unassembled WGS sequence"/>
</dbReference>
<dbReference type="EMBL" id="BOSL01000006">
    <property type="protein sequence ID" value="GIP53239.1"/>
    <property type="molecule type" value="Genomic_DNA"/>
</dbReference>
<comment type="caution">
    <text evidence="1">The sequence shown here is derived from an EMBL/GenBank/DDBJ whole genome shotgun (WGS) entry which is preliminary data.</text>
</comment>
<reference evidence="1 2" key="1">
    <citation type="submission" date="2021-03" db="EMBL/GenBank/DDBJ databases">
        <title>Antimicrobial resistance genes in bacteria isolated from Japanese honey, and their potential for conferring macrolide and lincosamide resistance in the American foulbrood pathogen Paenibacillus larvae.</title>
        <authorList>
            <person name="Okamoto M."/>
            <person name="Kumagai M."/>
            <person name="Kanamori H."/>
            <person name="Takamatsu D."/>
        </authorList>
    </citation>
    <scope>NUCLEOTIDE SEQUENCE [LARGE SCALE GENOMIC DNA]</scope>
    <source>
        <strain evidence="1 2">J42TS3</strain>
    </source>
</reference>
<dbReference type="RefSeq" id="WP_213654844.1">
    <property type="nucleotide sequence ID" value="NZ_BOSL01000006.1"/>
</dbReference>
<organism evidence="1 2">
    <name type="scientific">Paenibacillus vini</name>
    <dbReference type="NCBI Taxonomy" id="1476024"/>
    <lineage>
        <taxon>Bacteria</taxon>
        <taxon>Bacillati</taxon>
        <taxon>Bacillota</taxon>
        <taxon>Bacilli</taxon>
        <taxon>Bacillales</taxon>
        <taxon>Paenibacillaceae</taxon>
        <taxon>Paenibacillus</taxon>
    </lineage>
</organism>
<evidence type="ECO:0000313" key="2">
    <source>
        <dbReference type="Proteomes" id="UP000679992"/>
    </source>
</evidence>
<name>A0ABQ4MB75_9BACL</name>
<gene>
    <name evidence="1" type="ORF">J42TS3_22740</name>
</gene>
<keyword evidence="2" id="KW-1185">Reference proteome</keyword>